<gene>
    <name evidence="1" type="ORF">C1I60_04730</name>
</gene>
<protein>
    <recommendedName>
        <fullName evidence="3">Helix-turn-helix conjugative transposon-like domain-containing protein</fullName>
    </recommendedName>
</protein>
<accession>A0A4U2Q167</accession>
<proteinExistence type="predicted"/>
<comment type="caution">
    <text evidence="1">The sequence shown here is derived from an EMBL/GenBank/DDBJ whole genome shotgun (WGS) entry which is preliminary data.</text>
</comment>
<reference evidence="1 2" key="1">
    <citation type="submission" date="2018-01" db="EMBL/GenBank/DDBJ databases">
        <title>Bacillales members from the olive rhizosphere are effective biological control agents against Verticillium dahliae.</title>
        <authorList>
            <person name="Gomez-Lama C."/>
            <person name="Legarda G."/>
            <person name="Ruano-Rosa D."/>
            <person name="Pizarro-Tobias P."/>
            <person name="Valverde-Corredor A."/>
            <person name="Niqui J.L."/>
            <person name="Trivino J.C."/>
            <person name="Roca A."/>
            <person name="Mercado-Blanco J."/>
        </authorList>
    </citation>
    <scope>NUCLEOTIDE SEQUENCE [LARGE SCALE GENOMIC DNA]</scope>
    <source>
        <strain evidence="1 2">PIC167</strain>
    </source>
</reference>
<dbReference type="EMBL" id="PNXQ01000005">
    <property type="protein sequence ID" value="TKH45765.1"/>
    <property type="molecule type" value="Genomic_DNA"/>
</dbReference>
<evidence type="ECO:0000313" key="2">
    <source>
        <dbReference type="Proteomes" id="UP000308114"/>
    </source>
</evidence>
<sequence length="72" mass="8323">MSDDEFMELVKLAQTQSDVEAMNAIFQYFDQDIKRLGKLFRMPKEDAIGGILSWLMFVNILKELVLVPLNLT</sequence>
<name>A0A4U2Q167_9BACL</name>
<dbReference type="AlphaFoldDB" id="A0A4U2Q167"/>
<organism evidence="1 2">
    <name type="scientific">Paenibacillus terrae</name>
    <dbReference type="NCBI Taxonomy" id="159743"/>
    <lineage>
        <taxon>Bacteria</taxon>
        <taxon>Bacillati</taxon>
        <taxon>Bacillota</taxon>
        <taxon>Bacilli</taxon>
        <taxon>Bacillales</taxon>
        <taxon>Paenibacillaceae</taxon>
        <taxon>Paenibacillus</taxon>
    </lineage>
</organism>
<evidence type="ECO:0000313" key="1">
    <source>
        <dbReference type="EMBL" id="TKH45765.1"/>
    </source>
</evidence>
<evidence type="ECO:0008006" key="3">
    <source>
        <dbReference type="Google" id="ProtNLM"/>
    </source>
</evidence>
<dbReference type="Proteomes" id="UP000308114">
    <property type="component" value="Unassembled WGS sequence"/>
</dbReference>